<evidence type="ECO:0000256" key="8">
    <source>
        <dbReference type="ARBA" id="ARBA00022741"/>
    </source>
</evidence>
<organism evidence="15 16">
    <name type="scientific">Pusillimonas minor</name>
    <dbReference type="NCBI Taxonomy" id="2697024"/>
    <lineage>
        <taxon>Bacteria</taxon>
        <taxon>Pseudomonadati</taxon>
        <taxon>Pseudomonadota</taxon>
        <taxon>Betaproteobacteria</taxon>
        <taxon>Burkholderiales</taxon>
        <taxon>Alcaligenaceae</taxon>
        <taxon>Pusillimonas</taxon>
    </lineage>
</organism>
<dbReference type="PANTHER" id="PTHR42724:SF1">
    <property type="entry name" value="TETRAACYLDISACCHARIDE 4'-KINASE, MITOCHONDRIAL-RELATED"/>
    <property type="match status" value="1"/>
</dbReference>
<comment type="catalytic activity">
    <reaction evidence="13">
        <text>a lipid A disaccharide + ATP = a lipid IVA + ADP + H(+)</text>
        <dbReference type="Rhea" id="RHEA:67840"/>
        <dbReference type="ChEBI" id="CHEBI:15378"/>
        <dbReference type="ChEBI" id="CHEBI:30616"/>
        <dbReference type="ChEBI" id="CHEBI:176343"/>
        <dbReference type="ChEBI" id="CHEBI:176425"/>
        <dbReference type="ChEBI" id="CHEBI:456216"/>
        <dbReference type="EC" id="2.7.1.130"/>
    </reaction>
</comment>
<keyword evidence="10 13" id="KW-0067">ATP-binding</keyword>
<evidence type="ECO:0000256" key="11">
    <source>
        <dbReference type="ARBA" id="ARBA00023098"/>
    </source>
</evidence>
<dbReference type="PANTHER" id="PTHR42724">
    <property type="entry name" value="TETRAACYLDISACCHARIDE 4'-KINASE"/>
    <property type="match status" value="1"/>
</dbReference>
<keyword evidence="7 13" id="KW-0808">Transferase</keyword>
<evidence type="ECO:0000256" key="3">
    <source>
        <dbReference type="ARBA" id="ARBA00012071"/>
    </source>
</evidence>
<dbReference type="GO" id="GO:0005524">
    <property type="term" value="F:ATP binding"/>
    <property type="evidence" value="ECO:0007669"/>
    <property type="project" value="UniProtKB-UniRule"/>
</dbReference>
<comment type="function">
    <text evidence="1 13">Transfers the gamma-phosphate of ATP to the 4'-position of a tetraacyldisaccharide 1-phosphate intermediate (termed DS-1-P) to form tetraacyldisaccharide 1,4'-bis-phosphate (lipid IVA).</text>
</comment>
<feature type="binding site" evidence="13">
    <location>
        <begin position="63"/>
        <end position="70"/>
    </location>
    <ligand>
        <name>ATP</name>
        <dbReference type="ChEBI" id="CHEBI:30616"/>
    </ligand>
</feature>
<evidence type="ECO:0000256" key="2">
    <source>
        <dbReference type="ARBA" id="ARBA00004870"/>
    </source>
</evidence>
<comment type="similarity">
    <text evidence="13">Belongs to the LpxK family.</text>
</comment>
<dbReference type="InterPro" id="IPR027417">
    <property type="entry name" value="P-loop_NTPase"/>
</dbReference>
<proteinExistence type="inferred from homology"/>
<evidence type="ECO:0000256" key="4">
    <source>
        <dbReference type="ARBA" id="ARBA00016436"/>
    </source>
</evidence>
<comment type="caution">
    <text evidence="15">The sequence shown here is derived from an EMBL/GenBank/DDBJ whole genome shotgun (WGS) entry which is preliminary data.</text>
</comment>
<dbReference type="GO" id="GO:0009244">
    <property type="term" value="P:lipopolysaccharide core region biosynthetic process"/>
    <property type="evidence" value="ECO:0007669"/>
    <property type="project" value="TreeGrafter"/>
</dbReference>
<evidence type="ECO:0000256" key="7">
    <source>
        <dbReference type="ARBA" id="ARBA00022679"/>
    </source>
</evidence>
<dbReference type="AlphaFoldDB" id="A0A842HPV5"/>
<dbReference type="EMBL" id="JACJUU010000007">
    <property type="protein sequence ID" value="MBC2770246.1"/>
    <property type="molecule type" value="Genomic_DNA"/>
</dbReference>
<sequence length="360" mass="39505">MSFRQRLVGRVHDIWQTPGLISTLLLPLSWLVWLFVVLKRKRWQKQPPARPAQVPVIVVGNLVVGGTGKTPVVIALVKGLQALGRRPGVISRGYGAQPAGAEARAGLAPLDPALFGDEPSLIASATGVPVAVHPKRALALNTLLRQWPETDVVISDDGLQHLALARDIEVVVQDARGLGNGRLLPAGPLREPRSRLNTVDLIITNATAADTREAVTNPHRHKPVPGMPAHVPQLRMQLQPVSCTHLQTGEVIPWARWRQRFATARIGAVAAIGQPERFFGMLRRLGVTLDVTLALPDHDTYHNPPFDKLDTALILVTDKDAVKCLPTTDARLWSVQVSPRFSDEQWVDRLLRQLQSRSPT</sequence>
<reference evidence="15 16" key="1">
    <citation type="submission" date="2020-08" db="EMBL/GenBank/DDBJ databases">
        <title>Paraeoetvoesia sp. YC-7-48 draft genome sequence.</title>
        <authorList>
            <person name="Yao L."/>
        </authorList>
    </citation>
    <scope>NUCLEOTIDE SEQUENCE [LARGE SCALE GENOMIC DNA]</scope>
    <source>
        <strain evidence="16">YC-7-48</strain>
    </source>
</reference>
<evidence type="ECO:0000256" key="1">
    <source>
        <dbReference type="ARBA" id="ARBA00002274"/>
    </source>
</evidence>
<comment type="pathway">
    <text evidence="2 13">Glycolipid biosynthesis; lipid IV(A) biosynthesis; lipid IV(A) from (3R)-3-hydroxytetradecanoyl-[acyl-carrier-protein] and UDP-N-acetyl-alpha-D-glucosamine: step 6/6.</text>
</comment>
<keyword evidence="14" id="KW-0812">Transmembrane</keyword>
<accession>A0A842HPV5</accession>
<evidence type="ECO:0000256" key="14">
    <source>
        <dbReference type="SAM" id="Phobius"/>
    </source>
</evidence>
<evidence type="ECO:0000256" key="9">
    <source>
        <dbReference type="ARBA" id="ARBA00022777"/>
    </source>
</evidence>
<dbReference type="GO" id="GO:0009245">
    <property type="term" value="P:lipid A biosynthetic process"/>
    <property type="evidence" value="ECO:0007669"/>
    <property type="project" value="UniProtKB-UniRule"/>
</dbReference>
<dbReference type="HAMAP" id="MF_00409">
    <property type="entry name" value="LpxK"/>
    <property type="match status" value="1"/>
</dbReference>
<keyword evidence="14" id="KW-0472">Membrane</keyword>
<feature type="transmembrane region" description="Helical" evidence="14">
    <location>
        <begin position="20"/>
        <end position="38"/>
    </location>
</feature>
<gene>
    <name evidence="13" type="primary">lpxK</name>
    <name evidence="15" type="ORF">GTU67_10030</name>
</gene>
<dbReference type="SUPFAM" id="SSF52540">
    <property type="entry name" value="P-loop containing nucleoside triphosphate hydrolases"/>
    <property type="match status" value="1"/>
</dbReference>
<keyword evidence="14" id="KW-1133">Transmembrane helix</keyword>
<dbReference type="Pfam" id="PF02606">
    <property type="entry name" value="LpxK"/>
    <property type="match status" value="1"/>
</dbReference>
<dbReference type="Proteomes" id="UP000545386">
    <property type="component" value="Unassembled WGS sequence"/>
</dbReference>
<dbReference type="UniPathway" id="UPA00359">
    <property type="reaction ID" value="UER00482"/>
</dbReference>
<evidence type="ECO:0000256" key="13">
    <source>
        <dbReference type="HAMAP-Rule" id="MF_00409"/>
    </source>
</evidence>
<keyword evidence="5 13" id="KW-0444">Lipid biosynthesis</keyword>
<evidence type="ECO:0000313" key="15">
    <source>
        <dbReference type="EMBL" id="MBC2770246.1"/>
    </source>
</evidence>
<keyword evidence="11 13" id="KW-0443">Lipid metabolism</keyword>
<name>A0A842HPV5_9BURK</name>
<dbReference type="EC" id="2.7.1.130" evidence="3 13"/>
<keyword evidence="16" id="KW-1185">Reference proteome</keyword>
<evidence type="ECO:0000256" key="10">
    <source>
        <dbReference type="ARBA" id="ARBA00022840"/>
    </source>
</evidence>
<dbReference type="RefSeq" id="WP_185779937.1">
    <property type="nucleotide sequence ID" value="NZ_JACJUU010000007.1"/>
</dbReference>
<evidence type="ECO:0000256" key="5">
    <source>
        <dbReference type="ARBA" id="ARBA00022516"/>
    </source>
</evidence>
<keyword evidence="9 13" id="KW-0418">Kinase</keyword>
<evidence type="ECO:0000256" key="12">
    <source>
        <dbReference type="ARBA" id="ARBA00029757"/>
    </source>
</evidence>
<dbReference type="GO" id="GO:0009029">
    <property type="term" value="F:lipid-A 4'-kinase activity"/>
    <property type="evidence" value="ECO:0007669"/>
    <property type="project" value="UniProtKB-UniRule"/>
</dbReference>
<evidence type="ECO:0000256" key="6">
    <source>
        <dbReference type="ARBA" id="ARBA00022556"/>
    </source>
</evidence>
<evidence type="ECO:0000313" key="16">
    <source>
        <dbReference type="Proteomes" id="UP000545386"/>
    </source>
</evidence>
<keyword evidence="8 13" id="KW-0547">Nucleotide-binding</keyword>
<protein>
    <recommendedName>
        <fullName evidence="4 13">Tetraacyldisaccharide 4'-kinase</fullName>
        <ecNumber evidence="3 13">2.7.1.130</ecNumber>
    </recommendedName>
    <alternativeName>
        <fullName evidence="12 13">Lipid A 4'-kinase</fullName>
    </alternativeName>
</protein>
<dbReference type="GO" id="GO:0005886">
    <property type="term" value="C:plasma membrane"/>
    <property type="evidence" value="ECO:0007669"/>
    <property type="project" value="TreeGrafter"/>
</dbReference>
<dbReference type="NCBIfam" id="TIGR00682">
    <property type="entry name" value="lpxK"/>
    <property type="match status" value="1"/>
</dbReference>
<dbReference type="InterPro" id="IPR003758">
    <property type="entry name" value="LpxK"/>
</dbReference>
<keyword evidence="6 13" id="KW-0441">Lipid A biosynthesis</keyword>